<dbReference type="OrthoDB" id="10261951at2759"/>
<accession>A0A9P4GW98</accession>
<evidence type="ECO:0000313" key="1">
    <source>
        <dbReference type="EMBL" id="KAF2024118.1"/>
    </source>
</evidence>
<comment type="caution">
    <text evidence="1">The sequence shown here is derived from an EMBL/GenBank/DDBJ whole genome shotgun (WGS) entry which is preliminary data.</text>
</comment>
<proteinExistence type="predicted"/>
<dbReference type="EMBL" id="ML978308">
    <property type="protein sequence ID" value="KAF2024118.1"/>
    <property type="molecule type" value="Genomic_DNA"/>
</dbReference>
<evidence type="ECO:0000313" key="2">
    <source>
        <dbReference type="Proteomes" id="UP000799777"/>
    </source>
</evidence>
<dbReference type="AlphaFoldDB" id="A0A9P4GW98"/>
<gene>
    <name evidence="1" type="ORF">EK21DRAFT_104880</name>
</gene>
<organism evidence="1 2">
    <name type="scientific">Setomelanomma holmii</name>
    <dbReference type="NCBI Taxonomy" id="210430"/>
    <lineage>
        <taxon>Eukaryota</taxon>
        <taxon>Fungi</taxon>
        <taxon>Dikarya</taxon>
        <taxon>Ascomycota</taxon>
        <taxon>Pezizomycotina</taxon>
        <taxon>Dothideomycetes</taxon>
        <taxon>Pleosporomycetidae</taxon>
        <taxon>Pleosporales</taxon>
        <taxon>Pleosporineae</taxon>
        <taxon>Phaeosphaeriaceae</taxon>
        <taxon>Setomelanomma</taxon>
    </lineage>
</organism>
<name>A0A9P4GW98_9PLEO</name>
<dbReference type="Proteomes" id="UP000799777">
    <property type="component" value="Unassembled WGS sequence"/>
</dbReference>
<keyword evidence="2" id="KW-1185">Reference proteome</keyword>
<sequence length="302" mass="33847">MSLLKKGLLEATKATAKQPELKSDTLSSQHIEPLPQHGAYAFLPFISLSTTTSDPAHGPIKVKDTSSWTYSGPILRPSATHLPPSLHTWSQLTISDPSSFLQRLIPLFSFLQSFLAEADVECYWLTIRASKPTPEYDERRWHIDDDFFLPNFDGRAIRYKLCTTLLGASTLFVQDNETALHTIKTTKAHERPKHQHECTTLRCFGCSTYADTVRHSLAQQLQHHETISAAPNEIAFFRIGQHHGAVHSEPAHDTDRIFVNIVPGTERELRGLGAKWGMAWPRAWMLGVTVPGEAYCQVVGKP</sequence>
<protein>
    <submittedName>
        <fullName evidence="1">Uncharacterized protein</fullName>
    </submittedName>
</protein>
<reference evidence="1" key="1">
    <citation type="journal article" date="2020" name="Stud. Mycol.">
        <title>101 Dothideomycetes genomes: a test case for predicting lifestyles and emergence of pathogens.</title>
        <authorList>
            <person name="Haridas S."/>
            <person name="Albert R."/>
            <person name="Binder M."/>
            <person name="Bloem J."/>
            <person name="Labutti K."/>
            <person name="Salamov A."/>
            <person name="Andreopoulos B."/>
            <person name="Baker S."/>
            <person name="Barry K."/>
            <person name="Bills G."/>
            <person name="Bluhm B."/>
            <person name="Cannon C."/>
            <person name="Castanera R."/>
            <person name="Culley D."/>
            <person name="Daum C."/>
            <person name="Ezra D."/>
            <person name="Gonzalez J."/>
            <person name="Henrissat B."/>
            <person name="Kuo A."/>
            <person name="Liang C."/>
            <person name="Lipzen A."/>
            <person name="Lutzoni F."/>
            <person name="Magnuson J."/>
            <person name="Mondo S."/>
            <person name="Nolan M."/>
            <person name="Ohm R."/>
            <person name="Pangilinan J."/>
            <person name="Park H.-J."/>
            <person name="Ramirez L."/>
            <person name="Alfaro M."/>
            <person name="Sun H."/>
            <person name="Tritt A."/>
            <person name="Yoshinaga Y."/>
            <person name="Zwiers L.-H."/>
            <person name="Turgeon B."/>
            <person name="Goodwin S."/>
            <person name="Spatafora J."/>
            <person name="Crous P."/>
            <person name="Grigoriev I."/>
        </authorList>
    </citation>
    <scope>NUCLEOTIDE SEQUENCE</scope>
    <source>
        <strain evidence="1">CBS 110217</strain>
    </source>
</reference>